<dbReference type="InterPro" id="IPR038425">
    <property type="entry name" value="GAT_sf"/>
</dbReference>
<feature type="compositionally biased region" description="Polar residues" evidence="1">
    <location>
        <begin position="419"/>
        <end position="428"/>
    </location>
</feature>
<dbReference type="CDD" id="cd14232">
    <property type="entry name" value="GAT_LSB5"/>
    <property type="match status" value="1"/>
</dbReference>
<dbReference type="Gene3D" id="1.25.40.90">
    <property type="match status" value="1"/>
</dbReference>
<dbReference type="PROSITE" id="PS50179">
    <property type="entry name" value="VHS"/>
    <property type="match status" value="1"/>
</dbReference>
<protein>
    <recommendedName>
        <fullName evidence="2">VHS domain-containing protein</fullName>
    </recommendedName>
</protein>
<dbReference type="SUPFAM" id="SSF89009">
    <property type="entry name" value="GAT-like domain"/>
    <property type="match status" value="1"/>
</dbReference>
<name>A0ABP9ZBX6_9FUNG</name>
<gene>
    <name evidence="3" type="ORF">MFLAVUS_010147</name>
</gene>
<evidence type="ECO:0000259" key="2">
    <source>
        <dbReference type="PROSITE" id="PS50179"/>
    </source>
</evidence>
<dbReference type="SMART" id="SM00288">
    <property type="entry name" value="VHS"/>
    <property type="match status" value="1"/>
</dbReference>
<accession>A0ABP9ZBX6</accession>
<evidence type="ECO:0000313" key="4">
    <source>
        <dbReference type="Proteomes" id="UP001473302"/>
    </source>
</evidence>
<dbReference type="InterPro" id="IPR044103">
    <property type="entry name" value="GAT_LSB5"/>
</dbReference>
<organism evidence="3 4">
    <name type="scientific">Mucor flavus</name>
    <dbReference type="NCBI Taxonomy" id="439312"/>
    <lineage>
        <taxon>Eukaryota</taxon>
        <taxon>Fungi</taxon>
        <taxon>Fungi incertae sedis</taxon>
        <taxon>Mucoromycota</taxon>
        <taxon>Mucoromycotina</taxon>
        <taxon>Mucoromycetes</taxon>
        <taxon>Mucorales</taxon>
        <taxon>Mucorineae</taxon>
        <taxon>Mucoraceae</taxon>
        <taxon>Mucor</taxon>
    </lineage>
</organism>
<feature type="compositionally biased region" description="Acidic residues" evidence="1">
    <location>
        <begin position="26"/>
        <end position="36"/>
    </location>
</feature>
<feature type="compositionally biased region" description="Polar residues" evidence="1">
    <location>
        <begin position="361"/>
        <end position="380"/>
    </location>
</feature>
<dbReference type="InterPro" id="IPR008942">
    <property type="entry name" value="ENTH_VHS"/>
</dbReference>
<feature type="domain" description="VHS" evidence="2">
    <location>
        <begin position="230"/>
        <end position="347"/>
    </location>
</feature>
<dbReference type="InterPro" id="IPR045007">
    <property type="entry name" value="LSB5"/>
</dbReference>
<dbReference type="SUPFAM" id="SSF48464">
    <property type="entry name" value="ENTH/VHS domain"/>
    <property type="match status" value="1"/>
</dbReference>
<proteinExistence type="predicted"/>
<dbReference type="PANTHER" id="PTHR47789:SF1">
    <property type="entry name" value="LAS SEVENTEEN-BINDING PROTEIN 5"/>
    <property type="match status" value="1"/>
</dbReference>
<sequence length="571" mass="65483">MAKIVFKEDEEIVVPVSTKKIVNNDIMDESSDDEAPEAVSTSKAKDNILSKVNAEKEAKAKLAAEEKEKRRRRDQLLKEQKENSKRQLKGLEKKAKSEKEAKEFLAREEKRKSKPEPELLPQDLLAQALIEEEEESRKRKHVTTEEFEKMIAEQEAEEAKKSKKRKSTNNGRSVGEYTVKVINNRPKVEKTNKNLRNNRNAYLQRGTVPRKEAVVNISSGRDGAALVFRQNLSNYEEIEWYQFEQLAECITMQPGGAREAIEAIRKKLKHGTTQQKIRVLEVLKLLMENSNEQFHRNNDKMKDRFEYIIESPAEDIKVRRIVIMLLGTWASKFKGEQGMRTIQQLHETGLNILHGTKQRPAATTSSSMSPIVDNRQTNEPIATKKKIPLPPIRHPPTNHSQSYHDVPAPNDIGPRRQHSTASSSNSAQFDFERAKPKIIQQVATATQSANNLINSLRLINTSKDDWEVDMRRDHTIQQAYLRCEEEKKKIVRYARLVEDEEWIGTLLNANEELLKALDMYDIMLAGQIPSDFPTSPYRKNNEPLALLDSHLPRGEDGEILEDPFADPVEDE</sequence>
<evidence type="ECO:0000313" key="3">
    <source>
        <dbReference type="EMBL" id="GAA5816617.1"/>
    </source>
</evidence>
<feature type="compositionally biased region" description="Acidic residues" evidence="1">
    <location>
        <begin position="557"/>
        <end position="571"/>
    </location>
</feature>
<dbReference type="Proteomes" id="UP001473302">
    <property type="component" value="Unassembled WGS sequence"/>
</dbReference>
<dbReference type="Gene3D" id="1.20.58.160">
    <property type="match status" value="1"/>
</dbReference>
<evidence type="ECO:0000256" key="1">
    <source>
        <dbReference type="SAM" id="MobiDB-lite"/>
    </source>
</evidence>
<dbReference type="CDD" id="cd16980">
    <property type="entry name" value="VHS_Lsb5"/>
    <property type="match status" value="1"/>
</dbReference>
<feature type="region of interest" description="Disordered" evidence="1">
    <location>
        <begin position="24"/>
        <end position="122"/>
    </location>
</feature>
<feature type="region of interest" description="Disordered" evidence="1">
    <location>
        <begin position="357"/>
        <end position="429"/>
    </location>
</feature>
<dbReference type="InterPro" id="IPR002014">
    <property type="entry name" value="VHS_dom"/>
</dbReference>
<dbReference type="PANTHER" id="PTHR47789">
    <property type="entry name" value="LAS SEVENTEEN-BINDING PROTEIN 5"/>
    <property type="match status" value="1"/>
</dbReference>
<dbReference type="EMBL" id="BAABUK010000033">
    <property type="protein sequence ID" value="GAA5816617.1"/>
    <property type="molecule type" value="Genomic_DNA"/>
</dbReference>
<reference evidence="3 4" key="1">
    <citation type="submission" date="2024-04" db="EMBL/GenBank/DDBJ databases">
        <title>genome sequences of Mucor flavus KT1a and Helicostylum pulchrum KT1b strains isolated from the surface of a dry-aged beef.</title>
        <authorList>
            <person name="Toyotome T."/>
            <person name="Hosono M."/>
            <person name="Torimaru M."/>
            <person name="Fukuda K."/>
            <person name="Mikami N."/>
        </authorList>
    </citation>
    <scope>NUCLEOTIDE SEQUENCE [LARGE SCALE GENOMIC DNA]</scope>
    <source>
        <strain evidence="3 4">KT1a</strain>
    </source>
</reference>
<keyword evidence="4" id="KW-1185">Reference proteome</keyword>
<feature type="region of interest" description="Disordered" evidence="1">
    <location>
        <begin position="548"/>
        <end position="571"/>
    </location>
</feature>
<comment type="caution">
    <text evidence="3">The sequence shown here is derived from an EMBL/GenBank/DDBJ whole genome shotgun (WGS) entry which is preliminary data.</text>
</comment>
<feature type="compositionally biased region" description="Basic and acidic residues" evidence="1">
    <location>
        <begin position="43"/>
        <end position="117"/>
    </location>
</feature>
<dbReference type="Pfam" id="PF00790">
    <property type="entry name" value="VHS"/>
    <property type="match status" value="1"/>
</dbReference>